<dbReference type="PIRSF" id="PIRSF000498">
    <property type="entry name" value="Riboflavin_syn_A"/>
    <property type="match status" value="1"/>
</dbReference>
<evidence type="ECO:0000256" key="1">
    <source>
        <dbReference type="ARBA" id="ARBA00000968"/>
    </source>
</evidence>
<comment type="pathway">
    <text evidence="3">Cofactor biosynthesis; riboflavin biosynthesis; riboflavin from 2-hydroxy-3-oxobutyl phosphate and 5-amino-6-(D-ribitylamino)uracil: step 2/2.</text>
</comment>
<gene>
    <name evidence="13" type="ORF">BA724_02775</name>
</gene>
<dbReference type="NCBIfam" id="TIGR00187">
    <property type="entry name" value="ribE"/>
    <property type="match status" value="1"/>
</dbReference>
<comment type="function">
    <text evidence="2">Catalyzes the dismutation of two molecules of 6,7-dimethyl-8-ribityllumazine, resulting in the formation of riboflavin and 5-amino-6-(D-ribitylamino)uracil.</text>
</comment>
<dbReference type="EC" id="2.5.1.9" evidence="5 10"/>
<evidence type="ECO:0000256" key="9">
    <source>
        <dbReference type="ARBA" id="ARBA00022737"/>
    </source>
</evidence>
<keyword evidence="8" id="KW-0808">Transferase</keyword>
<dbReference type="InterPro" id="IPR001783">
    <property type="entry name" value="Lumazine-bd"/>
</dbReference>
<feature type="repeat" description="Lumazine-binding" evidence="11">
    <location>
        <begin position="97"/>
        <end position="193"/>
    </location>
</feature>
<dbReference type="PANTHER" id="PTHR21098:SF12">
    <property type="entry name" value="RIBOFLAVIN SYNTHASE"/>
    <property type="match status" value="1"/>
</dbReference>
<dbReference type="InterPro" id="IPR017938">
    <property type="entry name" value="Riboflavin_synthase-like_b-brl"/>
</dbReference>
<reference evidence="13 14" key="1">
    <citation type="submission" date="2016-06" db="EMBL/GenBank/DDBJ databases">
        <title>Domibacillus iocasae genome sequencing.</title>
        <authorList>
            <person name="Verma A."/>
            <person name="Pal Y."/>
            <person name="Ojha A.K."/>
            <person name="Krishnamurthi S."/>
        </authorList>
    </citation>
    <scope>NUCLEOTIDE SEQUENCE [LARGE SCALE GENOMIC DNA]</scope>
    <source>
        <strain evidence="13 14">DSM 29979</strain>
    </source>
</reference>
<dbReference type="InterPro" id="IPR026017">
    <property type="entry name" value="Lumazine-bd_dom"/>
</dbReference>
<feature type="repeat" description="Lumazine-binding" evidence="11">
    <location>
        <begin position="1"/>
        <end position="96"/>
    </location>
</feature>
<sequence length="214" mass="22939">MFTGIIEEIGTVERIVRGGKSLQLTIAAKTMLTDVKLGDSISVNGVCLTVTAFTKTNFAADVMPETFKSTALASLTPGTRVNLERAMAANGRFGGHFVSGHVDGVGHIVSKKQEENALYVTISYPEGLGRYFLYKGSIALDGTSLTLFGVTDNDVTVSLIPHTRDETILASKGVGDAVNIECDMLAKYVGNMLEKKEAPKRGVTMDLLKENGYL</sequence>
<evidence type="ECO:0000313" key="14">
    <source>
        <dbReference type="Proteomes" id="UP000095658"/>
    </source>
</evidence>
<evidence type="ECO:0000313" key="13">
    <source>
        <dbReference type="EMBL" id="OES45746.1"/>
    </source>
</evidence>
<keyword evidence="14" id="KW-1185">Reference proteome</keyword>
<dbReference type="Proteomes" id="UP000095658">
    <property type="component" value="Unassembled WGS sequence"/>
</dbReference>
<evidence type="ECO:0000256" key="4">
    <source>
        <dbReference type="ARBA" id="ARBA00011233"/>
    </source>
</evidence>
<evidence type="ECO:0000256" key="2">
    <source>
        <dbReference type="ARBA" id="ARBA00002803"/>
    </source>
</evidence>
<evidence type="ECO:0000256" key="8">
    <source>
        <dbReference type="ARBA" id="ARBA00022679"/>
    </source>
</evidence>
<evidence type="ECO:0000256" key="11">
    <source>
        <dbReference type="PROSITE-ProRule" id="PRU00524"/>
    </source>
</evidence>
<dbReference type="PROSITE" id="PS51177">
    <property type="entry name" value="LUMAZINE_BIND"/>
    <property type="match status" value="2"/>
</dbReference>
<evidence type="ECO:0000256" key="10">
    <source>
        <dbReference type="NCBIfam" id="TIGR00187"/>
    </source>
</evidence>
<dbReference type="NCBIfam" id="NF006767">
    <property type="entry name" value="PRK09289.1"/>
    <property type="match status" value="1"/>
</dbReference>
<dbReference type="Gene3D" id="2.40.30.20">
    <property type="match status" value="2"/>
</dbReference>
<dbReference type="PANTHER" id="PTHR21098">
    <property type="entry name" value="RIBOFLAVIN SYNTHASE ALPHA CHAIN"/>
    <property type="match status" value="1"/>
</dbReference>
<dbReference type="FunFam" id="2.40.30.20:FF:000003">
    <property type="entry name" value="Riboflavin synthase, alpha subunit"/>
    <property type="match status" value="1"/>
</dbReference>
<feature type="domain" description="Lumazine-binding" evidence="12">
    <location>
        <begin position="1"/>
        <end position="96"/>
    </location>
</feature>
<proteinExistence type="predicted"/>
<evidence type="ECO:0000259" key="12">
    <source>
        <dbReference type="PROSITE" id="PS51177"/>
    </source>
</evidence>
<dbReference type="GO" id="GO:0009231">
    <property type="term" value="P:riboflavin biosynthetic process"/>
    <property type="evidence" value="ECO:0007669"/>
    <property type="project" value="UniProtKB-KW"/>
</dbReference>
<keyword evidence="7" id="KW-0686">Riboflavin biosynthesis</keyword>
<dbReference type="CDD" id="cd00402">
    <property type="entry name" value="Riboflavin_synthase_like"/>
    <property type="match status" value="1"/>
</dbReference>
<evidence type="ECO:0000256" key="5">
    <source>
        <dbReference type="ARBA" id="ARBA00012827"/>
    </source>
</evidence>
<comment type="subunit">
    <text evidence="4">Homotrimer.</text>
</comment>
<organism evidence="13 14">
    <name type="scientific">Domibacillus iocasae</name>
    <dbReference type="NCBI Taxonomy" id="1714016"/>
    <lineage>
        <taxon>Bacteria</taxon>
        <taxon>Bacillati</taxon>
        <taxon>Bacillota</taxon>
        <taxon>Bacilli</taxon>
        <taxon>Bacillales</taxon>
        <taxon>Bacillaceae</taxon>
        <taxon>Domibacillus</taxon>
    </lineage>
</organism>
<dbReference type="RefSeq" id="WP_069937743.1">
    <property type="nucleotide sequence ID" value="NZ_MAMP01000012.1"/>
</dbReference>
<dbReference type="InterPro" id="IPR023366">
    <property type="entry name" value="ATP_synth_asu-like_sf"/>
</dbReference>
<evidence type="ECO:0000256" key="3">
    <source>
        <dbReference type="ARBA" id="ARBA00004887"/>
    </source>
</evidence>
<comment type="caution">
    <text evidence="13">The sequence shown here is derived from an EMBL/GenBank/DDBJ whole genome shotgun (WGS) entry which is preliminary data.</text>
</comment>
<keyword evidence="9" id="KW-0677">Repeat</keyword>
<accession>A0A1E7DRP0</accession>
<dbReference type="SUPFAM" id="SSF63380">
    <property type="entry name" value="Riboflavin synthase domain-like"/>
    <property type="match status" value="2"/>
</dbReference>
<dbReference type="FunFam" id="2.40.30.20:FF:000004">
    <property type="entry name" value="Riboflavin synthase, alpha subunit"/>
    <property type="match status" value="1"/>
</dbReference>
<dbReference type="GO" id="GO:0004746">
    <property type="term" value="F:riboflavin synthase activity"/>
    <property type="evidence" value="ECO:0007669"/>
    <property type="project" value="UniProtKB-UniRule"/>
</dbReference>
<dbReference type="NCBIfam" id="NF009566">
    <property type="entry name" value="PRK13020.1"/>
    <property type="match status" value="1"/>
</dbReference>
<dbReference type="Pfam" id="PF00677">
    <property type="entry name" value="Lum_binding"/>
    <property type="match status" value="2"/>
</dbReference>
<protein>
    <recommendedName>
        <fullName evidence="6 10">Riboflavin synthase</fullName>
        <ecNumber evidence="5 10">2.5.1.9</ecNumber>
    </recommendedName>
</protein>
<dbReference type="OrthoDB" id="9788537at2"/>
<dbReference type="EMBL" id="MAMP01000012">
    <property type="protein sequence ID" value="OES45746.1"/>
    <property type="molecule type" value="Genomic_DNA"/>
</dbReference>
<evidence type="ECO:0000256" key="6">
    <source>
        <dbReference type="ARBA" id="ARBA00013950"/>
    </source>
</evidence>
<dbReference type="AlphaFoldDB" id="A0A1E7DRP0"/>
<name>A0A1E7DRP0_9BACI</name>
<feature type="domain" description="Lumazine-binding" evidence="12">
    <location>
        <begin position="97"/>
        <end position="193"/>
    </location>
</feature>
<evidence type="ECO:0000256" key="7">
    <source>
        <dbReference type="ARBA" id="ARBA00022619"/>
    </source>
</evidence>
<dbReference type="STRING" id="1714016.BA724_02775"/>
<comment type="catalytic activity">
    <reaction evidence="1">
        <text>2 6,7-dimethyl-8-(1-D-ribityl)lumazine + H(+) = 5-amino-6-(D-ribitylamino)uracil + riboflavin</text>
        <dbReference type="Rhea" id="RHEA:20772"/>
        <dbReference type="ChEBI" id="CHEBI:15378"/>
        <dbReference type="ChEBI" id="CHEBI:15934"/>
        <dbReference type="ChEBI" id="CHEBI:57986"/>
        <dbReference type="ChEBI" id="CHEBI:58201"/>
        <dbReference type="EC" id="2.5.1.9"/>
    </reaction>
</comment>